<dbReference type="Pfam" id="PF08623">
    <property type="entry name" value="TIP120"/>
    <property type="match status" value="1"/>
</dbReference>
<reference evidence="7" key="1">
    <citation type="journal article" date="2012" name="PLoS Negl. Trop. Dis.">
        <title>A systematically improved high quality genome and transcriptome of the human blood fluke Schistosoma mansoni.</title>
        <authorList>
            <person name="Protasio A.V."/>
            <person name="Tsai I.J."/>
            <person name="Babbage A."/>
            <person name="Nichol S."/>
            <person name="Hunt M."/>
            <person name="Aslett M.A."/>
            <person name="De Silva N."/>
            <person name="Velarde G.S."/>
            <person name="Anderson T.J."/>
            <person name="Clark R.C."/>
            <person name="Davidson C."/>
            <person name="Dillon G.P."/>
            <person name="Holroyd N.E."/>
            <person name="LoVerde P.T."/>
            <person name="Lloyd C."/>
            <person name="McQuillan J."/>
            <person name="Oliveira G."/>
            <person name="Otto T.D."/>
            <person name="Parker-Manuel S.J."/>
            <person name="Quail M.A."/>
            <person name="Wilson R.A."/>
            <person name="Zerlotini A."/>
            <person name="Dunne D.W."/>
            <person name="Berriman M."/>
        </authorList>
    </citation>
    <scope>NUCLEOTIDE SEQUENCE [LARGE SCALE GENOMIC DNA]</scope>
    <source>
        <strain evidence="7">Puerto Rican</strain>
    </source>
</reference>
<sequence>MAMDTSNKSLTSLLEKMVAADTDYRFMAMNDLINELQVNTLRLDLQSEKRVVGLILRLLRDPSGEVQSLAVKSLGPLATKVKEQQIITIVKDLVGTMEKGGEGQLRSICSIGLKTVVNALPNATDMVVIQSAVREAISPLLHMVMSHQDDNVRVEACEVLAEIINHFGNLLTSYHLDLLDCMITCLGCPQTTLRKRAIQALGYLSWIIPQKYFSSLVSFLLFRLQMSPFLTSKPMEKFDDHLSKLITENTLFQRPHLLEQLKQVPSVDVMKTLLQCFNVVSRQLQRSPHCIASVLRLLISIAYSSNTNNPEQDDIVELVIQVLETIIRRCPRVISPSLPELINLLCERLQYDPNYDYGLVEDGDDQMGVNNNDVDFEDDNADVDDDDDEDGEYSDDEDVSWKVRRAAARALEAIILVFTEMTANFYISIAPLLIKQFNEREESVRLSIFSCLSALLRQTRLTSTIHLNNTITNGSVAVNQQSSPRSCESTLFVSESTLEELKLQLQDPNSAQSRLLSLLPTLYRGIEKQTSQSISNKIKSQNANRVLSVYRHTAFMLNRDLALALPGQLGAYLNNILMMIKISSDDPNTNHTAKMEMINVLVLLLSTHPASYFKSKLDLLVQLTVQSINNSFYRVALEGLDLLQILCTNLKSLGGEKYAQVLFTPLFNQLKATDRDLELKEKAITVTAVFLSQIGYMVESNINDCLDLIYRRLTNELTRLAAVRAIQIIASSPLQLDLSKFLPGSSHELGTFLSKNDRNLRMITLRCLYTILLKYPNSLDNNCIMNILNLMPKLLITEHDLQTTQLALHLTSLFLESPNPLASQVFQIVIQEPFLECLINLAHSPLLRGQALDGMLRLMRAFGHLKKTDANGRQQLTLFLSRLLAPIESNHNNNNTTLFGHNSAISSINNNNNNTTPNRTSGVHRDALPSLAQCIAALLAELPMTSSNSPSLLSPHADSLLSSVNNVVDQLLISVKDPSTSPTQLYLNLLILGELGRKVDLSSRTDLRDLLISCLSSTNNSPYHYQQPTPHTSTGLSHSTISSNGLMVSEEVKPAAALSLGRLVVGKPEILLPPLIESISQAVKQHMQLTNTSGSLTSSSSGVSGGAGIGSKNNTSQHQLYYLIQALREVLVNLAGLDPNQSLKHHLDSMWSLLLACSGLSEEGTRNLVSECLGRLTLVDPPQLVSRLRQQLNSPEASSSVLMRSTLVTAVKFILIVTDLDAGTMTKYTGRMRYDLPDVTYFMVPSQETSMSSSPLTNDIESALRAGNPPALIDFLGRLADPELSVRRAALVALNTVAHHRPGLVRPLLNIPIQLPGSSQTSTLLDLLCAETVIRKELIREVEMGPFKHHEDDGLDLRKCAFECMSTLLETCLDKLVIPNFLESLIDGLRDHTDIKLLSYQILQRISIIRPMEISAKMEILAVPLKAVLLSKPKDDWVKQEMEKMQELNRSALGLIVSLRNIDDIDKNRHYVELLRIINADTNLKNIYMQILSTENYSTKNNLSTTSTTPTTTMTTGGFGRNNSSSCSLTGGGDIGGGYIGNFPSTRS</sequence>
<evidence type="ECO:0000256" key="4">
    <source>
        <dbReference type="PROSITE-ProRule" id="PRU00103"/>
    </source>
</evidence>
<comment type="similarity">
    <text evidence="1">Belongs to the CAND family.</text>
</comment>
<dbReference type="InterPro" id="IPR021133">
    <property type="entry name" value="HEAT_type_2"/>
</dbReference>
<dbReference type="SUPFAM" id="SSF48371">
    <property type="entry name" value="ARM repeat"/>
    <property type="match status" value="1"/>
</dbReference>
<dbReference type="STRING" id="6183.A0A5K4FDT4"/>
<organism evidence="7 8">
    <name type="scientific">Schistosoma mansoni</name>
    <name type="common">Blood fluke</name>
    <dbReference type="NCBI Taxonomy" id="6183"/>
    <lineage>
        <taxon>Eukaryota</taxon>
        <taxon>Metazoa</taxon>
        <taxon>Spiralia</taxon>
        <taxon>Lophotrochozoa</taxon>
        <taxon>Platyhelminthes</taxon>
        <taxon>Trematoda</taxon>
        <taxon>Digenea</taxon>
        <taxon>Strigeidida</taxon>
        <taxon>Schistosomatoidea</taxon>
        <taxon>Schistosomatidae</taxon>
        <taxon>Schistosoma</taxon>
    </lineage>
</organism>
<protein>
    <submittedName>
        <fullName evidence="8">TIP120 domain-containing protein</fullName>
    </submittedName>
</protein>
<evidence type="ECO:0000313" key="7">
    <source>
        <dbReference type="Proteomes" id="UP000008854"/>
    </source>
</evidence>
<dbReference type="InterPro" id="IPR011989">
    <property type="entry name" value="ARM-like"/>
</dbReference>
<dbReference type="Proteomes" id="UP000008854">
    <property type="component" value="Unassembled WGS sequence"/>
</dbReference>
<proteinExistence type="inferred from homology"/>
<evidence type="ECO:0000313" key="8">
    <source>
        <dbReference type="WBParaSite" id="Smp_345950.1"/>
    </source>
</evidence>
<feature type="region of interest" description="Disordered" evidence="5">
    <location>
        <begin position="1501"/>
        <end position="1520"/>
    </location>
</feature>
<dbReference type="Pfam" id="PF25782">
    <property type="entry name" value="TPR_CAND1"/>
    <property type="match status" value="1"/>
</dbReference>
<reference evidence="8" key="2">
    <citation type="submission" date="2019-11" db="UniProtKB">
        <authorList>
            <consortium name="WormBaseParasite"/>
        </authorList>
    </citation>
    <scope>IDENTIFICATION</scope>
    <source>
        <strain evidence="8">Puerto Rican</strain>
    </source>
</reference>
<keyword evidence="3" id="KW-0833">Ubl conjugation pathway</keyword>
<feature type="domain" description="TATA-binding protein interacting (TIP20)" evidence="6">
    <location>
        <begin position="1320"/>
        <end position="1471"/>
    </location>
</feature>
<evidence type="ECO:0000256" key="5">
    <source>
        <dbReference type="SAM" id="MobiDB-lite"/>
    </source>
</evidence>
<feature type="region of interest" description="Disordered" evidence="5">
    <location>
        <begin position="368"/>
        <end position="396"/>
    </location>
</feature>
<feature type="compositionally biased region" description="Low complexity" evidence="5">
    <location>
        <begin position="1501"/>
        <end position="1516"/>
    </location>
</feature>
<accession>A0A5K4FDT4</accession>
<name>A0A5K4FDT4_SCHMA</name>
<dbReference type="AlphaFoldDB" id="A0A5K4FDT4"/>
<keyword evidence="7" id="KW-1185">Reference proteome</keyword>
<evidence type="ECO:0000256" key="2">
    <source>
        <dbReference type="ARBA" id="ARBA00022737"/>
    </source>
</evidence>
<dbReference type="PANTHER" id="PTHR12696">
    <property type="entry name" value="TIP120"/>
    <property type="match status" value="1"/>
</dbReference>
<evidence type="ECO:0000256" key="3">
    <source>
        <dbReference type="ARBA" id="ARBA00022786"/>
    </source>
</evidence>
<evidence type="ECO:0000259" key="6">
    <source>
        <dbReference type="Pfam" id="PF08623"/>
    </source>
</evidence>
<dbReference type="InterPro" id="IPR013932">
    <property type="entry name" value="TATA-bd_TIP120"/>
</dbReference>
<dbReference type="InterPro" id="IPR039852">
    <property type="entry name" value="CAND1/CAND2"/>
</dbReference>
<dbReference type="InParanoid" id="A0A5K4FDT4"/>
<dbReference type="WBParaSite" id="Smp_345950.1">
    <property type="protein sequence ID" value="Smp_345950.1"/>
    <property type="gene ID" value="Smp_345950"/>
</dbReference>
<feature type="compositionally biased region" description="Acidic residues" evidence="5">
    <location>
        <begin position="374"/>
        <end position="396"/>
    </location>
</feature>
<dbReference type="PROSITE" id="PS50077">
    <property type="entry name" value="HEAT_REPEAT"/>
    <property type="match status" value="1"/>
</dbReference>
<feature type="repeat" description="HEAT" evidence="4">
    <location>
        <begin position="51"/>
        <end position="88"/>
    </location>
</feature>
<dbReference type="InterPro" id="IPR016024">
    <property type="entry name" value="ARM-type_fold"/>
</dbReference>
<dbReference type="GO" id="GO:0010265">
    <property type="term" value="P:SCF complex assembly"/>
    <property type="evidence" value="ECO:0007669"/>
    <property type="project" value="InterPro"/>
</dbReference>
<keyword evidence="2" id="KW-0677">Repeat</keyword>
<dbReference type="Gene3D" id="1.25.10.10">
    <property type="entry name" value="Leucine-rich Repeat Variant"/>
    <property type="match status" value="1"/>
</dbReference>
<dbReference type="FunCoup" id="A0A5K4FDT4">
    <property type="interactions" value="2066"/>
</dbReference>
<evidence type="ECO:0000256" key="1">
    <source>
        <dbReference type="ARBA" id="ARBA00007657"/>
    </source>
</evidence>